<dbReference type="EMBL" id="CP042382">
    <property type="protein sequence ID" value="QEA40471.1"/>
    <property type="molecule type" value="Genomic_DNA"/>
</dbReference>
<dbReference type="InterPro" id="IPR007384">
    <property type="entry name" value="UCP006257"/>
</dbReference>
<evidence type="ECO:0000313" key="3">
    <source>
        <dbReference type="Proteomes" id="UP000321272"/>
    </source>
</evidence>
<dbReference type="OrthoDB" id="8794567at2"/>
<dbReference type="InterPro" id="IPR023376">
    <property type="entry name" value="YqcC-like_dom"/>
</dbReference>
<keyword evidence="3" id="KW-1185">Reference proteome</keyword>
<proteinExistence type="predicted"/>
<dbReference type="PANTHER" id="PTHR39586">
    <property type="entry name" value="CYTOPLASMIC PROTEIN-RELATED"/>
    <property type="match status" value="1"/>
</dbReference>
<dbReference type="SUPFAM" id="SSF158452">
    <property type="entry name" value="YqcC-like"/>
    <property type="match status" value="1"/>
</dbReference>
<accession>A0A5B8SVK2</accession>
<protein>
    <submittedName>
        <fullName evidence="2">YqcC family protein</fullName>
    </submittedName>
</protein>
<dbReference type="GO" id="GO:0044010">
    <property type="term" value="P:single-species biofilm formation"/>
    <property type="evidence" value="ECO:0007669"/>
    <property type="project" value="TreeGrafter"/>
</dbReference>
<dbReference type="AlphaFoldDB" id="A0A5B8SVK2"/>
<dbReference type="KEGG" id="paur:FGL86_16245"/>
<feature type="domain" description="YqcC-like" evidence="1">
    <location>
        <begin position="9"/>
        <end position="102"/>
    </location>
</feature>
<name>A0A5B8SVK2_9GAMM</name>
<organism evidence="2 3">
    <name type="scientific">Pistricoccus aurantiacus</name>
    <dbReference type="NCBI Taxonomy" id="1883414"/>
    <lineage>
        <taxon>Bacteria</taxon>
        <taxon>Pseudomonadati</taxon>
        <taxon>Pseudomonadota</taxon>
        <taxon>Gammaproteobacteria</taxon>
        <taxon>Oceanospirillales</taxon>
        <taxon>Halomonadaceae</taxon>
        <taxon>Pistricoccus</taxon>
    </lineage>
</organism>
<evidence type="ECO:0000259" key="1">
    <source>
        <dbReference type="Pfam" id="PF04287"/>
    </source>
</evidence>
<dbReference type="PANTHER" id="PTHR39586:SF1">
    <property type="entry name" value="CYTOPLASMIC PROTEIN"/>
    <property type="match status" value="1"/>
</dbReference>
<dbReference type="InterPro" id="IPR036814">
    <property type="entry name" value="YqcC-like_sf"/>
</dbReference>
<reference evidence="2 3" key="1">
    <citation type="submission" date="2019-06" db="EMBL/GenBank/DDBJ databases">
        <title>Genome analyses of bacteria isolated from kimchi.</title>
        <authorList>
            <person name="Lee S."/>
            <person name="Ahn S."/>
            <person name="Roh S."/>
        </authorList>
    </citation>
    <scope>NUCLEOTIDE SEQUENCE [LARGE SCALE GENOMIC DNA]</scope>
    <source>
        <strain evidence="2 3">CBA4606</strain>
    </source>
</reference>
<dbReference type="Proteomes" id="UP000321272">
    <property type="component" value="Chromosome"/>
</dbReference>
<gene>
    <name evidence="2" type="ORF">FGL86_16245</name>
</gene>
<dbReference type="Gene3D" id="1.20.1440.40">
    <property type="entry name" value="YqcC-like"/>
    <property type="match status" value="1"/>
</dbReference>
<dbReference type="RefSeq" id="WP_147185738.1">
    <property type="nucleotide sequence ID" value="NZ_CP042382.1"/>
</dbReference>
<evidence type="ECO:0000313" key="2">
    <source>
        <dbReference type="EMBL" id="QEA40471.1"/>
    </source>
</evidence>
<dbReference type="Pfam" id="PF04287">
    <property type="entry name" value="DUF446"/>
    <property type="match status" value="1"/>
</dbReference>
<sequence>MSVHQTLDASLRRLEAAMKAADLWRVREPEAQAFESRQPFCIDTMELPQWLRFVFIPRLDALIDAKAPLPSRCDVAPAAHVYLKQIHAKPSQFLLVVRAIEEVDRTITQAD</sequence>